<dbReference type="RefSeq" id="WP_104700294.1">
    <property type="nucleotide sequence ID" value="NZ_FZPP01000026.1"/>
</dbReference>
<keyword evidence="2" id="KW-1133">Transmembrane helix</keyword>
<dbReference type="OrthoDB" id="5329130at2"/>
<feature type="region of interest" description="Disordered" evidence="1">
    <location>
        <begin position="1"/>
        <end position="20"/>
    </location>
</feature>
<evidence type="ECO:0000256" key="1">
    <source>
        <dbReference type="SAM" id="MobiDB-lite"/>
    </source>
</evidence>
<gene>
    <name evidence="3" type="ORF">CQA63_09250</name>
</gene>
<dbReference type="Proteomes" id="UP000256599">
    <property type="component" value="Unassembled WGS sequence"/>
</dbReference>
<sequence length="137" mass="15646">MNKKPARKDSHSSNANPQNQLNIQNNIFMENELNAIRKLPEPLANRAFALLEKTAEHKMQMDREILELEKQEQKNRVSDSHWFYRLQSLGAITAFIYIVGSLGIFAYLVIQDKPNAWLSLLPAIITSVAKLGKIKKS</sequence>
<name>A0A3D8I0Z6_9HELI</name>
<keyword evidence="2" id="KW-0812">Transmembrane</keyword>
<reference evidence="3 4" key="1">
    <citation type="submission" date="2018-04" db="EMBL/GenBank/DDBJ databases">
        <title>Novel Campyloabacter and Helicobacter Species and Strains.</title>
        <authorList>
            <person name="Mannion A.J."/>
            <person name="Shen Z."/>
            <person name="Fox J.G."/>
        </authorList>
    </citation>
    <scope>NUCLEOTIDE SEQUENCE [LARGE SCALE GENOMIC DNA]</scope>
    <source>
        <strain evidence="3 4">MIT 98-6070</strain>
    </source>
</reference>
<organism evidence="3 4">
    <name type="scientific">Helicobacter marmotae</name>
    <dbReference type="NCBI Taxonomy" id="152490"/>
    <lineage>
        <taxon>Bacteria</taxon>
        <taxon>Pseudomonadati</taxon>
        <taxon>Campylobacterota</taxon>
        <taxon>Epsilonproteobacteria</taxon>
        <taxon>Campylobacterales</taxon>
        <taxon>Helicobacteraceae</taxon>
        <taxon>Helicobacter</taxon>
    </lineage>
</organism>
<keyword evidence="2" id="KW-0472">Membrane</keyword>
<evidence type="ECO:0000313" key="3">
    <source>
        <dbReference type="EMBL" id="RDU58765.1"/>
    </source>
</evidence>
<evidence type="ECO:0000256" key="2">
    <source>
        <dbReference type="SAM" id="Phobius"/>
    </source>
</evidence>
<accession>A0A3D8I0Z6</accession>
<feature type="transmembrane region" description="Helical" evidence="2">
    <location>
        <begin position="89"/>
        <end position="110"/>
    </location>
</feature>
<comment type="caution">
    <text evidence="3">The sequence shown here is derived from an EMBL/GenBank/DDBJ whole genome shotgun (WGS) entry which is preliminary data.</text>
</comment>
<evidence type="ECO:0008006" key="5">
    <source>
        <dbReference type="Google" id="ProtNLM"/>
    </source>
</evidence>
<protein>
    <recommendedName>
        <fullName evidence="5">DUF2335 domain-containing protein</fullName>
    </recommendedName>
</protein>
<keyword evidence="4" id="KW-1185">Reference proteome</keyword>
<proteinExistence type="predicted"/>
<dbReference type="EMBL" id="NXLR01000047">
    <property type="protein sequence ID" value="RDU58765.1"/>
    <property type="molecule type" value="Genomic_DNA"/>
</dbReference>
<evidence type="ECO:0000313" key="4">
    <source>
        <dbReference type="Proteomes" id="UP000256599"/>
    </source>
</evidence>
<dbReference type="AlphaFoldDB" id="A0A3D8I0Z6"/>